<dbReference type="Proteomes" id="UP000433101">
    <property type="component" value="Unassembled WGS sequence"/>
</dbReference>
<dbReference type="InterPro" id="IPR029069">
    <property type="entry name" value="HotDog_dom_sf"/>
</dbReference>
<proteinExistence type="inferred from homology"/>
<comment type="caution">
    <text evidence="3">The sequence shown here is derived from an EMBL/GenBank/DDBJ whole genome shotgun (WGS) entry which is preliminary data.</text>
</comment>
<dbReference type="PANTHER" id="PTHR31793">
    <property type="entry name" value="4-HYDROXYBENZOYL-COA THIOESTERASE FAMILY MEMBER"/>
    <property type="match status" value="1"/>
</dbReference>
<dbReference type="Pfam" id="PF13279">
    <property type="entry name" value="4HBT_2"/>
    <property type="match status" value="1"/>
</dbReference>
<dbReference type="Gene3D" id="3.10.129.10">
    <property type="entry name" value="Hotdog Thioesterase"/>
    <property type="match status" value="1"/>
</dbReference>
<evidence type="ECO:0000313" key="4">
    <source>
        <dbReference type="Proteomes" id="UP000433101"/>
    </source>
</evidence>
<dbReference type="RefSeq" id="WP_160777513.1">
    <property type="nucleotide sequence ID" value="NZ_WUMV01000010.1"/>
</dbReference>
<reference evidence="3 4" key="1">
    <citation type="submission" date="2019-12" db="EMBL/GenBank/DDBJ databases">
        <authorList>
            <person name="Li M."/>
        </authorList>
    </citation>
    <scope>NUCLEOTIDE SEQUENCE [LARGE SCALE GENOMIC DNA]</scope>
    <source>
        <strain evidence="3 4">GBMRC 2046</strain>
    </source>
</reference>
<name>A0A7X3S9V7_9HYPH</name>
<keyword evidence="4" id="KW-1185">Reference proteome</keyword>
<evidence type="ECO:0000256" key="1">
    <source>
        <dbReference type="ARBA" id="ARBA00005953"/>
    </source>
</evidence>
<dbReference type="AlphaFoldDB" id="A0A7X3S9V7"/>
<gene>
    <name evidence="3" type="ORF">GR183_20330</name>
</gene>
<comment type="similarity">
    <text evidence="1">Belongs to the 4-hydroxybenzoyl-CoA thioesterase family.</text>
</comment>
<evidence type="ECO:0000313" key="3">
    <source>
        <dbReference type="EMBL" id="MXN67262.1"/>
    </source>
</evidence>
<organism evidence="3 4">
    <name type="scientific">Stappia sediminis</name>
    <dbReference type="NCBI Taxonomy" id="2692190"/>
    <lineage>
        <taxon>Bacteria</taxon>
        <taxon>Pseudomonadati</taxon>
        <taxon>Pseudomonadota</taxon>
        <taxon>Alphaproteobacteria</taxon>
        <taxon>Hyphomicrobiales</taxon>
        <taxon>Stappiaceae</taxon>
        <taxon>Stappia</taxon>
    </lineage>
</organism>
<dbReference type="SUPFAM" id="SSF54637">
    <property type="entry name" value="Thioesterase/thiol ester dehydrase-isomerase"/>
    <property type="match status" value="1"/>
</dbReference>
<keyword evidence="2" id="KW-0378">Hydrolase</keyword>
<dbReference type="InterPro" id="IPR050563">
    <property type="entry name" value="4-hydroxybenzoyl-CoA_TE"/>
</dbReference>
<accession>A0A7X3S9V7</accession>
<evidence type="ECO:0000256" key="2">
    <source>
        <dbReference type="ARBA" id="ARBA00022801"/>
    </source>
</evidence>
<sequence length="151" mass="17150">MGERAAPFQRAEFSLFRRIPTRWMDVDIYGHVNNVNYLSFFDTAVNGWLIEEGVLSPATSQTVFLVVETACQYFAEVNFPDTVDAGIRVARLGRSSVAYDIGLFRNDETSACAQGRFVHVQVDAKSRRPVEITGRRRELLEIIRIFEVDEG</sequence>
<protein>
    <submittedName>
        <fullName evidence="3">Acyl-CoA thioesterase</fullName>
    </submittedName>
</protein>
<dbReference type="GO" id="GO:0047617">
    <property type="term" value="F:fatty acyl-CoA hydrolase activity"/>
    <property type="evidence" value="ECO:0007669"/>
    <property type="project" value="TreeGrafter"/>
</dbReference>
<dbReference type="CDD" id="cd00586">
    <property type="entry name" value="4HBT"/>
    <property type="match status" value="1"/>
</dbReference>
<dbReference type="EMBL" id="WUMV01000010">
    <property type="protein sequence ID" value="MXN67262.1"/>
    <property type="molecule type" value="Genomic_DNA"/>
</dbReference>
<dbReference type="PANTHER" id="PTHR31793:SF27">
    <property type="entry name" value="NOVEL THIOESTERASE SUPERFAMILY DOMAIN AND SAPOSIN A-TYPE DOMAIN CONTAINING PROTEIN (0610012H03RIK)"/>
    <property type="match status" value="1"/>
</dbReference>